<dbReference type="EMBL" id="JBITGY010000002">
    <property type="protein sequence ID" value="MFI6496912.1"/>
    <property type="molecule type" value="Genomic_DNA"/>
</dbReference>
<evidence type="ECO:0008006" key="3">
    <source>
        <dbReference type="Google" id="ProtNLM"/>
    </source>
</evidence>
<name>A0ABW7YLY9_9ACTN</name>
<organism evidence="1 2">
    <name type="scientific">Nonomuraea typhae</name>
    <dbReference type="NCBI Taxonomy" id="2603600"/>
    <lineage>
        <taxon>Bacteria</taxon>
        <taxon>Bacillati</taxon>
        <taxon>Actinomycetota</taxon>
        <taxon>Actinomycetes</taxon>
        <taxon>Streptosporangiales</taxon>
        <taxon>Streptosporangiaceae</taxon>
        <taxon>Nonomuraea</taxon>
    </lineage>
</organism>
<dbReference type="RefSeq" id="WP_397079405.1">
    <property type="nucleotide sequence ID" value="NZ_JBITGY010000002.1"/>
</dbReference>
<evidence type="ECO:0000313" key="1">
    <source>
        <dbReference type="EMBL" id="MFI6496912.1"/>
    </source>
</evidence>
<accession>A0ABW7YLY9</accession>
<proteinExistence type="predicted"/>
<reference evidence="1 2" key="1">
    <citation type="submission" date="2024-10" db="EMBL/GenBank/DDBJ databases">
        <title>The Natural Products Discovery Center: Release of the First 8490 Sequenced Strains for Exploring Actinobacteria Biosynthetic Diversity.</title>
        <authorList>
            <person name="Kalkreuter E."/>
            <person name="Kautsar S.A."/>
            <person name="Yang D."/>
            <person name="Bader C.D."/>
            <person name="Teijaro C.N."/>
            <person name="Fluegel L."/>
            <person name="Davis C.M."/>
            <person name="Simpson J.R."/>
            <person name="Lauterbach L."/>
            <person name="Steele A.D."/>
            <person name="Gui C."/>
            <person name="Meng S."/>
            <person name="Li G."/>
            <person name="Viehrig K."/>
            <person name="Ye F."/>
            <person name="Su P."/>
            <person name="Kiefer A.F."/>
            <person name="Nichols A."/>
            <person name="Cepeda A.J."/>
            <person name="Yan W."/>
            <person name="Fan B."/>
            <person name="Jiang Y."/>
            <person name="Adhikari A."/>
            <person name="Zheng C.-J."/>
            <person name="Schuster L."/>
            <person name="Cowan T.M."/>
            <person name="Smanski M.J."/>
            <person name="Chevrette M.G."/>
            <person name="De Carvalho L.P.S."/>
            <person name="Shen B."/>
        </authorList>
    </citation>
    <scope>NUCLEOTIDE SEQUENCE [LARGE SCALE GENOMIC DNA]</scope>
    <source>
        <strain evidence="1 2">NPDC050545</strain>
    </source>
</reference>
<keyword evidence="2" id="KW-1185">Reference proteome</keyword>
<evidence type="ECO:0000313" key="2">
    <source>
        <dbReference type="Proteomes" id="UP001612741"/>
    </source>
</evidence>
<sequence length="188" mass="20318">MTLDAAKVRVAVTGAVYAGPTSSTAPTSATSSVAATFNDMGYVSEDGVTEAYDEDVQDIQAWQGGAIVRTLISSSKATLQFTMIETKASVLELYHKGSTVETIGANSYKIDVETPDVDRKSFILDVLDGAKHIRLYVRDGEVTERGEITYVNDDTISYNVTVTCYPVSVGGKNVVLTKFSDDINWTYS</sequence>
<dbReference type="Pfam" id="PF25681">
    <property type="entry name" value="Phage_TTP_17"/>
    <property type="match status" value="1"/>
</dbReference>
<gene>
    <name evidence="1" type="ORF">ACIBG2_05995</name>
</gene>
<comment type="caution">
    <text evidence="1">The sequence shown here is derived from an EMBL/GenBank/DDBJ whole genome shotgun (WGS) entry which is preliminary data.</text>
</comment>
<protein>
    <recommendedName>
        <fullName evidence="3">Phage tail protein</fullName>
    </recommendedName>
</protein>
<dbReference type="InterPro" id="IPR058154">
    <property type="entry name" value="Bxb1_TTP-like"/>
</dbReference>
<dbReference type="Proteomes" id="UP001612741">
    <property type="component" value="Unassembled WGS sequence"/>
</dbReference>